<comment type="subcellular location">
    <subcellularLocation>
        <location evidence="1">Membrane</location>
        <topology evidence="1">Multi-pass membrane protein</topology>
    </subcellularLocation>
</comment>
<feature type="transmembrane region" description="Helical" evidence="2">
    <location>
        <begin position="108"/>
        <end position="139"/>
    </location>
</feature>
<feature type="transmembrane region" description="Helical" evidence="2">
    <location>
        <begin position="48"/>
        <end position="67"/>
    </location>
</feature>
<dbReference type="Proteomes" id="UP001301958">
    <property type="component" value="Unassembled WGS sequence"/>
</dbReference>
<feature type="transmembrane region" description="Helical" evidence="2">
    <location>
        <begin position="321"/>
        <end position="339"/>
    </location>
</feature>
<feature type="transmembrane region" description="Helical" evidence="2">
    <location>
        <begin position="79"/>
        <end position="102"/>
    </location>
</feature>
<reference evidence="3" key="1">
    <citation type="journal article" date="2023" name="Mol. Phylogenet. Evol.">
        <title>Genome-scale phylogeny and comparative genomics of the fungal order Sordariales.</title>
        <authorList>
            <person name="Hensen N."/>
            <person name="Bonometti L."/>
            <person name="Westerberg I."/>
            <person name="Brannstrom I.O."/>
            <person name="Guillou S."/>
            <person name="Cros-Aarteil S."/>
            <person name="Calhoun S."/>
            <person name="Haridas S."/>
            <person name="Kuo A."/>
            <person name="Mondo S."/>
            <person name="Pangilinan J."/>
            <person name="Riley R."/>
            <person name="LaButti K."/>
            <person name="Andreopoulos B."/>
            <person name="Lipzen A."/>
            <person name="Chen C."/>
            <person name="Yan M."/>
            <person name="Daum C."/>
            <person name="Ng V."/>
            <person name="Clum A."/>
            <person name="Steindorff A."/>
            <person name="Ohm R.A."/>
            <person name="Martin F."/>
            <person name="Silar P."/>
            <person name="Natvig D.O."/>
            <person name="Lalanne C."/>
            <person name="Gautier V."/>
            <person name="Ament-Velasquez S.L."/>
            <person name="Kruys A."/>
            <person name="Hutchinson M.I."/>
            <person name="Powell A.J."/>
            <person name="Barry K."/>
            <person name="Miller A.N."/>
            <person name="Grigoriev I.V."/>
            <person name="Debuchy R."/>
            <person name="Gladieux P."/>
            <person name="Hiltunen Thoren M."/>
            <person name="Johannesson H."/>
        </authorList>
    </citation>
    <scope>NUCLEOTIDE SEQUENCE</scope>
    <source>
        <strain evidence="3">CBS 990.96</strain>
    </source>
</reference>
<evidence type="ECO:0000256" key="1">
    <source>
        <dbReference type="ARBA" id="ARBA00004141"/>
    </source>
</evidence>
<dbReference type="EMBL" id="MU865418">
    <property type="protein sequence ID" value="KAK4223693.1"/>
    <property type="molecule type" value="Genomic_DNA"/>
</dbReference>
<comment type="caution">
    <text evidence="3">The sequence shown here is derived from an EMBL/GenBank/DDBJ whole genome shotgun (WGS) entry which is preliminary data.</text>
</comment>
<dbReference type="AlphaFoldDB" id="A0AAN7BI37"/>
<feature type="transmembrane region" description="Helical" evidence="2">
    <location>
        <begin position="287"/>
        <end position="309"/>
    </location>
</feature>
<evidence type="ECO:0000256" key="2">
    <source>
        <dbReference type="SAM" id="Phobius"/>
    </source>
</evidence>
<feature type="transmembrane region" description="Helical" evidence="2">
    <location>
        <begin position="12"/>
        <end position="36"/>
    </location>
</feature>
<keyword evidence="2" id="KW-1133">Transmembrane helix</keyword>
<dbReference type="InterPro" id="IPR036259">
    <property type="entry name" value="MFS_trans_sf"/>
</dbReference>
<feature type="transmembrane region" description="Helical" evidence="2">
    <location>
        <begin position="345"/>
        <end position="368"/>
    </location>
</feature>
<feature type="transmembrane region" description="Helical" evidence="2">
    <location>
        <begin position="151"/>
        <end position="169"/>
    </location>
</feature>
<accession>A0AAN7BI37</accession>
<proteinExistence type="predicted"/>
<gene>
    <name evidence="3" type="ORF">QBC38DRAFT_43992</name>
</gene>
<evidence type="ECO:0000313" key="4">
    <source>
        <dbReference type="Proteomes" id="UP001301958"/>
    </source>
</evidence>
<dbReference type="GO" id="GO:0022857">
    <property type="term" value="F:transmembrane transporter activity"/>
    <property type="evidence" value="ECO:0007669"/>
    <property type="project" value="InterPro"/>
</dbReference>
<sequence length="445" mass="47955">MTIQIPRSLLIPIHTILLTAITTVHTQIFAHFFALYPYAIPLYTFSPFSLLTIILPILSTTIGLLLLGHVLSSSKRKALNLITYTFLLSSLSMLTIFILAFVKHEYNYLSVVVVSVVYYFTPALGASVPGVLYTGVSLLSAGEENVRSMRIYAVGGAGILGFLVGSGIGEVVFRVHWGFVIVLGAEILLGLVAVWIGRKITEESEVAAHQEEGDETDGLVTGGAEEVVEVKEEGFFEGYKTCLLESKSLTRWSFGLFFLMGITKAMAPVGFMHVLMGRLEDYEKIWVIYYLCPIISSVILAGVLPLTLWKSSWNAGRISLIVGRVSIVLLALGTVLVGAVRSLPIAVAGLIITALGAATDFSILASIAGDIDPKMNGRTIMLMAAFESLGRAVGVATLFPAYSWSNTQPGHAGGLTFVICAGIYAVGASVLFFKFKCPTNRIVLI</sequence>
<name>A0AAN7BI37_9PEZI</name>
<organism evidence="3 4">
    <name type="scientific">Podospora fimiseda</name>
    <dbReference type="NCBI Taxonomy" id="252190"/>
    <lineage>
        <taxon>Eukaryota</taxon>
        <taxon>Fungi</taxon>
        <taxon>Dikarya</taxon>
        <taxon>Ascomycota</taxon>
        <taxon>Pezizomycotina</taxon>
        <taxon>Sordariomycetes</taxon>
        <taxon>Sordariomycetidae</taxon>
        <taxon>Sordariales</taxon>
        <taxon>Podosporaceae</taxon>
        <taxon>Podospora</taxon>
    </lineage>
</organism>
<dbReference type="Gene3D" id="1.20.1250.20">
    <property type="entry name" value="MFS general substrate transporter like domains"/>
    <property type="match status" value="1"/>
</dbReference>
<reference evidence="3" key="2">
    <citation type="submission" date="2023-05" db="EMBL/GenBank/DDBJ databases">
        <authorList>
            <consortium name="Lawrence Berkeley National Laboratory"/>
            <person name="Steindorff A."/>
            <person name="Hensen N."/>
            <person name="Bonometti L."/>
            <person name="Westerberg I."/>
            <person name="Brannstrom I.O."/>
            <person name="Guillou S."/>
            <person name="Cros-Aarteil S."/>
            <person name="Calhoun S."/>
            <person name="Haridas S."/>
            <person name="Kuo A."/>
            <person name="Mondo S."/>
            <person name="Pangilinan J."/>
            <person name="Riley R."/>
            <person name="Labutti K."/>
            <person name="Andreopoulos B."/>
            <person name="Lipzen A."/>
            <person name="Chen C."/>
            <person name="Yanf M."/>
            <person name="Daum C."/>
            <person name="Ng V."/>
            <person name="Clum A."/>
            <person name="Ohm R."/>
            <person name="Martin F."/>
            <person name="Silar P."/>
            <person name="Natvig D."/>
            <person name="Lalanne C."/>
            <person name="Gautier V."/>
            <person name="Ament-Velasquez S.L."/>
            <person name="Kruys A."/>
            <person name="Hutchinson M.I."/>
            <person name="Powell A.J."/>
            <person name="Barry K."/>
            <person name="Miller A.N."/>
            <person name="Grigoriev I.V."/>
            <person name="Debuchy R."/>
            <person name="Gladieux P."/>
            <person name="Thoren M.H."/>
            <person name="Johannesson H."/>
        </authorList>
    </citation>
    <scope>NUCLEOTIDE SEQUENCE</scope>
    <source>
        <strain evidence="3">CBS 990.96</strain>
    </source>
</reference>
<evidence type="ECO:0000313" key="3">
    <source>
        <dbReference type="EMBL" id="KAK4223693.1"/>
    </source>
</evidence>
<dbReference type="SUPFAM" id="SSF103473">
    <property type="entry name" value="MFS general substrate transporter"/>
    <property type="match status" value="1"/>
</dbReference>
<dbReference type="InterPro" id="IPR011701">
    <property type="entry name" value="MFS"/>
</dbReference>
<keyword evidence="4" id="KW-1185">Reference proteome</keyword>
<keyword evidence="2" id="KW-0472">Membrane</keyword>
<keyword evidence="2" id="KW-0812">Transmembrane</keyword>
<feature type="transmembrane region" description="Helical" evidence="2">
    <location>
        <begin position="175"/>
        <end position="196"/>
    </location>
</feature>
<protein>
    <submittedName>
        <fullName evidence="3">Uncharacterized protein</fullName>
    </submittedName>
</protein>
<dbReference type="Pfam" id="PF07690">
    <property type="entry name" value="MFS_1"/>
    <property type="match status" value="1"/>
</dbReference>
<feature type="transmembrane region" description="Helical" evidence="2">
    <location>
        <begin position="254"/>
        <end position="275"/>
    </location>
</feature>
<dbReference type="GO" id="GO:0016020">
    <property type="term" value="C:membrane"/>
    <property type="evidence" value="ECO:0007669"/>
    <property type="project" value="UniProtKB-SubCell"/>
</dbReference>
<feature type="transmembrane region" description="Helical" evidence="2">
    <location>
        <begin position="380"/>
        <end position="402"/>
    </location>
</feature>
<feature type="transmembrane region" description="Helical" evidence="2">
    <location>
        <begin position="414"/>
        <end position="433"/>
    </location>
</feature>